<dbReference type="Pfam" id="PF12770">
    <property type="entry name" value="CHAT"/>
    <property type="match status" value="1"/>
</dbReference>
<name>A0ABP1AXF0_9BRYO</name>
<accession>A0ABP1AXF0</accession>
<proteinExistence type="predicted"/>
<evidence type="ECO:0000313" key="2">
    <source>
        <dbReference type="EMBL" id="CAK9867209.1"/>
    </source>
</evidence>
<dbReference type="EMBL" id="OZ023718">
    <property type="protein sequence ID" value="CAK9867209.1"/>
    <property type="molecule type" value="Genomic_DNA"/>
</dbReference>
<sequence>MEVQTDLPTRAAVLVVANPFPLDSPERMGLFQPYNQRQQPLREAELEAQTIAECMQVKVKALCVHHLRGHHAKKVAVTNALPNAAWVHFASHGSQQSVMQALRVVLNVCNSAQDKVTVAWLFNWSHTLQQVGMPSAILCLWGVQDSAAYKFMSIL</sequence>
<keyword evidence="3" id="KW-1185">Reference proteome</keyword>
<dbReference type="Proteomes" id="UP001497522">
    <property type="component" value="Chromosome 17"/>
</dbReference>
<gene>
    <name evidence="2" type="ORF">CSSPJE1EN2_LOCUS10204</name>
</gene>
<organism evidence="2 3">
    <name type="scientific">Sphagnum jensenii</name>
    <dbReference type="NCBI Taxonomy" id="128206"/>
    <lineage>
        <taxon>Eukaryota</taxon>
        <taxon>Viridiplantae</taxon>
        <taxon>Streptophyta</taxon>
        <taxon>Embryophyta</taxon>
        <taxon>Bryophyta</taxon>
        <taxon>Sphagnophytina</taxon>
        <taxon>Sphagnopsida</taxon>
        <taxon>Sphagnales</taxon>
        <taxon>Sphagnaceae</taxon>
        <taxon>Sphagnum</taxon>
    </lineage>
</organism>
<reference evidence="2" key="1">
    <citation type="submission" date="2024-03" db="EMBL/GenBank/DDBJ databases">
        <authorList>
            <consortium name="ELIXIR-Norway"/>
            <consortium name="Elixir Norway"/>
        </authorList>
    </citation>
    <scope>NUCLEOTIDE SEQUENCE</scope>
</reference>
<dbReference type="InterPro" id="IPR024983">
    <property type="entry name" value="CHAT_dom"/>
</dbReference>
<evidence type="ECO:0000259" key="1">
    <source>
        <dbReference type="Pfam" id="PF12770"/>
    </source>
</evidence>
<protein>
    <recommendedName>
        <fullName evidence="1">CHAT domain-containing protein</fullName>
    </recommendedName>
</protein>
<feature type="domain" description="CHAT" evidence="1">
    <location>
        <begin position="104"/>
        <end position="153"/>
    </location>
</feature>
<evidence type="ECO:0000313" key="3">
    <source>
        <dbReference type="Proteomes" id="UP001497522"/>
    </source>
</evidence>